<comment type="caution">
    <text evidence="2">The sequence shown here is derived from an EMBL/GenBank/DDBJ whole genome shotgun (WGS) entry which is preliminary data.</text>
</comment>
<gene>
    <name evidence="2" type="ORF">GCM10008101_11690</name>
</gene>
<dbReference type="Proteomes" id="UP000643403">
    <property type="component" value="Unassembled WGS sequence"/>
</dbReference>
<accession>A0ABQ3BWB1</accession>
<feature type="region of interest" description="Disordered" evidence="1">
    <location>
        <begin position="93"/>
        <end position="153"/>
    </location>
</feature>
<reference evidence="3" key="1">
    <citation type="journal article" date="2019" name="Int. J. Syst. Evol. Microbiol.">
        <title>The Global Catalogue of Microorganisms (GCM) 10K type strain sequencing project: providing services to taxonomists for standard genome sequencing and annotation.</title>
        <authorList>
            <consortium name="The Broad Institute Genomics Platform"/>
            <consortium name="The Broad Institute Genome Sequencing Center for Infectious Disease"/>
            <person name="Wu L."/>
            <person name="Ma J."/>
        </authorList>
    </citation>
    <scope>NUCLEOTIDE SEQUENCE [LARGE SCALE GENOMIC DNA]</scope>
    <source>
        <strain evidence="3">KCTC 22558</strain>
    </source>
</reference>
<evidence type="ECO:0000256" key="1">
    <source>
        <dbReference type="SAM" id="MobiDB-lite"/>
    </source>
</evidence>
<protein>
    <recommendedName>
        <fullName evidence="4">Acyl-CoA thioester hydrolase</fullName>
    </recommendedName>
</protein>
<dbReference type="PANTHER" id="PTHR31793">
    <property type="entry name" value="4-HYDROXYBENZOYL-COA THIOESTERASE FAMILY MEMBER"/>
    <property type="match status" value="1"/>
</dbReference>
<dbReference type="SUPFAM" id="SSF54637">
    <property type="entry name" value="Thioesterase/thiol ester dehydrase-isomerase"/>
    <property type="match status" value="1"/>
</dbReference>
<evidence type="ECO:0000313" key="3">
    <source>
        <dbReference type="Proteomes" id="UP000643403"/>
    </source>
</evidence>
<organism evidence="2 3">
    <name type="scientific">Cognatilysobacter xinjiangensis</name>
    <dbReference type="NCBI Taxonomy" id="546892"/>
    <lineage>
        <taxon>Bacteria</taxon>
        <taxon>Pseudomonadati</taxon>
        <taxon>Pseudomonadota</taxon>
        <taxon>Gammaproteobacteria</taxon>
        <taxon>Lysobacterales</taxon>
        <taxon>Lysobacteraceae</taxon>
        <taxon>Cognatilysobacter</taxon>
    </lineage>
</organism>
<feature type="region of interest" description="Disordered" evidence="1">
    <location>
        <begin position="1"/>
        <end position="81"/>
    </location>
</feature>
<dbReference type="PANTHER" id="PTHR31793:SF24">
    <property type="entry name" value="LONG-CHAIN ACYL-COA THIOESTERASE FADM"/>
    <property type="match status" value="1"/>
</dbReference>
<sequence length="285" mass="30112">MTDQPPPPTDKKPRRPAAARKRPGRRVAAKKDAPEAAAAVENAVSEAAAPVEPTAKSADIPAVLDPKPLAEPGTRGDAPATDAAFVQKSPEPVAVASDAPSADAPAAAASLPAAAERTDVEPTAAPAQKPAQTPQARAAEATPNAPIQRQASLRPGELIRVPLSVRWRDLDAFNHVNNSKYLSYLEEARLRWMLSVPGMGMDENVAPVVAASNLSYRRPIGWPGDIVVELFVERIGGSSLTIGHRIVDSTDGNVLYCDGNVVMVWIDRNTGRSAPLPEDVRAACR</sequence>
<feature type="compositionally biased region" description="Low complexity" evidence="1">
    <location>
        <begin position="35"/>
        <end position="55"/>
    </location>
</feature>
<feature type="compositionally biased region" description="Low complexity" evidence="1">
    <location>
        <begin position="122"/>
        <end position="139"/>
    </location>
</feature>
<dbReference type="Pfam" id="PF13279">
    <property type="entry name" value="4HBT_2"/>
    <property type="match status" value="1"/>
</dbReference>
<feature type="compositionally biased region" description="Basic residues" evidence="1">
    <location>
        <begin position="12"/>
        <end position="28"/>
    </location>
</feature>
<name>A0ABQ3BWB1_9GAMM</name>
<dbReference type="InterPro" id="IPR029069">
    <property type="entry name" value="HotDog_dom_sf"/>
</dbReference>
<dbReference type="Gene3D" id="3.10.129.10">
    <property type="entry name" value="Hotdog Thioesterase"/>
    <property type="match status" value="1"/>
</dbReference>
<dbReference type="EMBL" id="BMXY01000001">
    <property type="protein sequence ID" value="GGZ59547.1"/>
    <property type="molecule type" value="Genomic_DNA"/>
</dbReference>
<dbReference type="CDD" id="cd00586">
    <property type="entry name" value="4HBT"/>
    <property type="match status" value="1"/>
</dbReference>
<keyword evidence="3" id="KW-1185">Reference proteome</keyword>
<evidence type="ECO:0008006" key="4">
    <source>
        <dbReference type="Google" id="ProtNLM"/>
    </source>
</evidence>
<feature type="compositionally biased region" description="Low complexity" evidence="1">
    <location>
        <begin position="93"/>
        <end position="115"/>
    </location>
</feature>
<evidence type="ECO:0000313" key="2">
    <source>
        <dbReference type="EMBL" id="GGZ59547.1"/>
    </source>
</evidence>
<proteinExistence type="predicted"/>
<dbReference type="InterPro" id="IPR050563">
    <property type="entry name" value="4-hydroxybenzoyl-CoA_TE"/>
</dbReference>